<keyword evidence="12" id="KW-1185">Reference proteome</keyword>
<evidence type="ECO:0000259" key="10">
    <source>
        <dbReference type="Pfam" id="PF00551"/>
    </source>
</evidence>
<dbReference type="CDD" id="cd08645">
    <property type="entry name" value="FMT_core_GART"/>
    <property type="match status" value="1"/>
</dbReference>
<dbReference type="Proteomes" id="UP000799766">
    <property type="component" value="Unassembled WGS sequence"/>
</dbReference>
<dbReference type="PANTHER" id="PTHR43369:SF2">
    <property type="entry name" value="PHOSPHORIBOSYLGLYCINAMIDE FORMYLTRANSFERASE"/>
    <property type="match status" value="1"/>
</dbReference>
<dbReference type="NCBIfam" id="TIGR00639">
    <property type="entry name" value="PurN"/>
    <property type="match status" value="1"/>
</dbReference>
<reference evidence="11" key="1">
    <citation type="journal article" date="2020" name="Stud. Mycol.">
        <title>101 Dothideomycetes genomes: a test case for predicting lifestyles and emergence of pathogens.</title>
        <authorList>
            <person name="Haridas S."/>
            <person name="Albert R."/>
            <person name="Binder M."/>
            <person name="Bloem J."/>
            <person name="Labutti K."/>
            <person name="Salamov A."/>
            <person name="Andreopoulos B."/>
            <person name="Baker S."/>
            <person name="Barry K."/>
            <person name="Bills G."/>
            <person name="Bluhm B."/>
            <person name="Cannon C."/>
            <person name="Castanera R."/>
            <person name="Culley D."/>
            <person name="Daum C."/>
            <person name="Ezra D."/>
            <person name="Gonzalez J."/>
            <person name="Henrissat B."/>
            <person name="Kuo A."/>
            <person name="Liang C."/>
            <person name="Lipzen A."/>
            <person name="Lutzoni F."/>
            <person name="Magnuson J."/>
            <person name="Mondo S."/>
            <person name="Nolan M."/>
            <person name="Ohm R."/>
            <person name="Pangilinan J."/>
            <person name="Park H.-J."/>
            <person name="Ramirez L."/>
            <person name="Alfaro M."/>
            <person name="Sun H."/>
            <person name="Tritt A."/>
            <person name="Yoshinaga Y."/>
            <person name="Zwiers L.-H."/>
            <person name="Turgeon B."/>
            <person name="Goodwin S."/>
            <person name="Spatafora J."/>
            <person name="Crous P."/>
            <person name="Grigoriev I."/>
        </authorList>
    </citation>
    <scope>NUCLEOTIDE SEQUENCE</scope>
    <source>
        <strain evidence="11">ATCC 16933</strain>
    </source>
</reference>
<evidence type="ECO:0000313" key="12">
    <source>
        <dbReference type="Proteomes" id="UP000799766"/>
    </source>
</evidence>
<sequence length="221" mass="23783">MPASVPITVLISGNGTNLQALIDACASGSLPARIVRVISNRKAAYGLHRASSAGIPTAYHNLVEYKRKHGEGSIDQAREAYDADLASLVLADSPALVVCAGFMHILKPAFLEPLRAAGVPVINLHPALPGQFEGANAIERAHREWKAGKIGETGVMVHYVIEKVDAGEVICSERIPFVEGGDDELEKLQERFHEVEHGIIVKGTRMAIERLQEKEAGGKQP</sequence>
<dbReference type="Pfam" id="PF00551">
    <property type="entry name" value="Formyl_trans_N"/>
    <property type="match status" value="1"/>
</dbReference>
<evidence type="ECO:0000256" key="1">
    <source>
        <dbReference type="ARBA" id="ARBA00005054"/>
    </source>
</evidence>
<dbReference type="SUPFAM" id="SSF53328">
    <property type="entry name" value="Formyltransferase"/>
    <property type="match status" value="1"/>
</dbReference>
<keyword evidence="5" id="KW-0658">Purine biosynthesis</keyword>
<evidence type="ECO:0000256" key="6">
    <source>
        <dbReference type="ARBA" id="ARBA00038440"/>
    </source>
</evidence>
<gene>
    <name evidence="11" type="ORF">BDY21DRAFT_286742</name>
</gene>
<dbReference type="GO" id="GO:0006189">
    <property type="term" value="P:'de novo' IMP biosynthetic process"/>
    <property type="evidence" value="ECO:0007669"/>
    <property type="project" value="InterPro"/>
</dbReference>
<evidence type="ECO:0000256" key="7">
    <source>
        <dbReference type="ARBA" id="ARBA00041324"/>
    </source>
</evidence>
<dbReference type="InterPro" id="IPR036477">
    <property type="entry name" value="Formyl_transf_N_sf"/>
</dbReference>
<accession>A0A6A6NZJ0</accession>
<name>A0A6A6NZJ0_9PEZI</name>
<keyword evidence="4 11" id="KW-0808">Transferase</keyword>
<dbReference type="HAMAP" id="MF_01930">
    <property type="entry name" value="PurN"/>
    <property type="match status" value="1"/>
</dbReference>
<dbReference type="EC" id="2.1.2.2" evidence="2"/>
<protein>
    <recommendedName>
        <fullName evidence="3">Phosphoribosylglycinamide formyltransferase</fullName>
        <ecNumber evidence="2">2.1.2.2</ecNumber>
    </recommendedName>
    <alternativeName>
        <fullName evidence="8">5'-phosphoribosylglycinamide transformylase</fullName>
    </alternativeName>
    <alternativeName>
        <fullName evidence="7">GAR transformylase</fullName>
    </alternativeName>
</protein>
<feature type="domain" description="Formyl transferase N-terminal" evidence="10">
    <location>
        <begin position="7"/>
        <end position="202"/>
    </location>
</feature>
<dbReference type="PANTHER" id="PTHR43369">
    <property type="entry name" value="PHOSPHORIBOSYLGLYCINAMIDE FORMYLTRANSFERASE"/>
    <property type="match status" value="1"/>
</dbReference>
<dbReference type="InterPro" id="IPR002376">
    <property type="entry name" value="Formyl_transf_N"/>
</dbReference>
<evidence type="ECO:0000313" key="11">
    <source>
        <dbReference type="EMBL" id="KAF2456912.1"/>
    </source>
</evidence>
<evidence type="ECO:0000256" key="8">
    <source>
        <dbReference type="ARBA" id="ARBA00041682"/>
    </source>
</evidence>
<comment type="catalytic activity">
    <reaction evidence="9">
        <text>N(1)-(5-phospho-beta-D-ribosyl)glycinamide + (6R)-10-formyltetrahydrofolate = N(2)-formyl-N(1)-(5-phospho-beta-D-ribosyl)glycinamide + (6S)-5,6,7,8-tetrahydrofolate + H(+)</text>
        <dbReference type="Rhea" id="RHEA:15053"/>
        <dbReference type="ChEBI" id="CHEBI:15378"/>
        <dbReference type="ChEBI" id="CHEBI:57453"/>
        <dbReference type="ChEBI" id="CHEBI:143788"/>
        <dbReference type="ChEBI" id="CHEBI:147286"/>
        <dbReference type="ChEBI" id="CHEBI:195366"/>
        <dbReference type="EC" id="2.1.2.2"/>
    </reaction>
</comment>
<dbReference type="OrthoDB" id="5575075at2759"/>
<dbReference type="GO" id="GO:0004644">
    <property type="term" value="F:phosphoribosylglycinamide formyltransferase activity"/>
    <property type="evidence" value="ECO:0007669"/>
    <property type="project" value="UniProtKB-EC"/>
</dbReference>
<evidence type="ECO:0000256" key="4">
    <source>
        <dbReference type="ARBA" id="ARBA00022679"/>
    </source>
</evidence>
<evidence type="ECO:0000256" key="3">
    <source>
        <dbReference type="ARBA" id="ARBA00022076"/>
    </source>
</evidence>
<comment type="pathway">
    <text evidence="1">Purine metabolism; IMP biosynthesis via de novo pathway; N(2)-formyl-N(1)-(5-phospho-D-ribosyl)glycinamide from N(1)-(5-phospho-D-ribosyl)glycinamide (10-formyl THF route): step 1/1.</text>
</comment>
<dbReference type="GO" id="GO:0005737">
    <property type="term" value="C:cytoplasm"/>
    <property type="evidence" value="ECO:0007669"/>
    <property type="project" value="TreeGrafter"/>
</dbReference>
<dbReference type="FunFam" id="3.40.50.170:FF:000009">
    <property type="entry name" value="Phosphoribosylglycinamide formyltransferase (Eurofung)"/>
    <property type="match status" value="1"/>
</dbReference>
<proteinExistence type="inferred from homology"/>
<organism evidence="11 12">
    <name type="scientific">Lineolata rhizophorae</name>
    <dbReference type="NCBI Taxonomy" id="578093"/>
    <lineage>
        <taxon>Eukaryota</taxon>
        <taxon>Fungi</taxon>
        <taxon>Dikarya</taxon>
        <taxon>Ascomycota</taxon>
        <taxon>Pezizomycotina</taxon>
        <taxon>Dothideomycetes</taxon>
        <taxon>Dothideomycetes incertae sedis</taxon>
        <taxon>Lineolatales</taxon>
        <taxon>Lineolataceae</taxon>
        <taxon>Lineolata</taxon>
    </lineage>
</organism>
<evidence type="ECO:0000256" key="2">
    <source>
        <dbReference type="ARBA" id="ARBA00012254"/>
    </source>
</evidence>
<dbReference type="AlphaFoldDB" id="A0A6A6NZJ0"/>
<dbReference type="Gene3D" id="3.40.50.170">
    <property type="entry name" value="Formyl transferase, N-terminal domain"/>
    <property type="match status" value="1"/>
</dbReference>
<dbReference type="EMBL" id="MU001682">
    <property type="protein sequence ID" value="KAF2456912.1"/>
    <property type="molecule type" value="Genomic_DNA"/>
</dbReference>
<dbReference type="InterPro" id="IPR004607">
    <property type="entry name" value="GART"/>
</dbReference>
<evidence type="ECO:0000256" key="9">
    <source>
        <dbReference type="ARBA" id="ARBA00047664"/>
    </source>
</evidence>
<comment type="similarity">
    <text evidence="6">Belongs to the GART family.</text>
</comment>
<evidence type="ECO:0000256" key="5">
    <source>
        <dbReference type="ARBA" id="ARBA00022755"/>
    </source>
</evidence>